<accession>A0A2L2JMB5</accession>
<evidence type="ECO:0000256" key="1">
    <source>
        <dbReference type="SAM" id="MobiDB-lite"/>
    </source>
</evidence>
<reference evidence="2 3" key="1">
    <citation type="submission" date="2020-01" db="EMBL/GenBank/DDBJ databases">
        <title>Genetics and antimicrobial susceptibilities of Nocardia species isolated from the soil; a comparison with species isolated from humans.</title>
        <authorList>
            <person name="Carrasco G."/>
            <person name="Monzon S."/>
            <person name="Sansegundo M."/>
            <person name="Garcia E."/>
            <person name="Garrido N."/>
            <person name="Medina M.J."/>
            <person name="Villalon P."/>
            <person name="Ramirez-Arocha A.C."/>
            <person name="Jimenez P."/>
            <person name="Cuesta I."/>
            <person name="Valdezate S."/>
        </authorList>
    </citation>
    <scope>NUCLEOTIDE SEQUENCE [LARGE SCALE GENOMIC DNA]</scope>
    <source>
        <strain evidence="2 3">CNM20110626</strain>
    </source>
</reference>
<dbReference type="RefSeq" id="WP_054813830.1">
    <property type="nucleotide sequence ID" value="NZ_CP026746.1"/>
</dbReference>
<name>A0A2L2JMB5_9NOCA</name>
<dbReference type="Proteomes" id="UP000471166">
    <property type="component" value="Unassembled WGS sequence"/>
</dbReference>
<gene>
    <name evidence="2" type="ORF">GV791_30010</name>
</gene>
<protein>
    <submittedName>
        <fullName evidence="2">Uncharacterized protein</fullName>
    </submittedName>
</protein>
<evidence type="ECO:0000313" key="3">
    <source>
        <dbReference type="Proteomes" id="UP000471166"/>
    </source>
</evidence>
<dbReference type="AlphaFoldDB" id="A0A2L2JMB5"/>
<feature type="compositionally biased region" description="Low complexity" evidence="1">
    <location>
        <begin position="112"/>
        <end position="122"/>
    </location>
</feature>
<dbReference type="EMBL" id="JAAGVB010000099">
    <property type="protein sequence ID" value="NEW36760.1"/>
    <property type="molecule type" value="Genomic_DNA"/>
</dbReference>
<comment type="caution">
    <text evidence="2">The sequence shown here is derived from an EMBL/GenBank/DDBJ whole genome shotgun (WGS) entry which is preliminary data.</text>
</comment>
<feature type="region of interest" description="Disordered" evidence="1">
    <location>
        <begin position="107"/>
        <end position="129"/>
    </location>
</feature>
<organism evidence="2 3">
    <name type="scientific">Nocardia cyriacigeorgica</name>
    <dbReference type="NCBI Taxonomy" id="135487"/>
    <lineage>
        <taxon>Bacteria</taxon>
        <taxon>Bacillati</taxon>
        <taxon>Actinomycetota</taxon>
        <taxon>Actinomycetes</taxon>
        <taxon>Mycobacteriales</taxon>
        <taxon>Nocardiaceae</taxon>
        <taxon>Nocardia</taxon>
    </lineage>
</organism>
<sequence length="160" mass="17202">MYSTPTPTILGAALYRVYADSSHAPDSLELWIAIAETAVRELQMPVLAALVPWVPIALRYEQVTTDGEFFPHSGAVRVMTGPLTGTLYGDLETAAREVVVATLDQLPKQDCGDTSDSGSDSGNDGDEQTVTVYRALPSWRFRNDRGPAAPGLRAVPPLIS</sequence>
<proteinExistence type="predicted"/>
<dbReference type="GeneID" id="57067634"/>
<evidence type="ECO:0000313" key="2">
    <source>
        <dbReference type="EMBL" id="NEW36760.1"/>
    </source>
</evidence>